<dbReference type="PANTHER" id="PTHR33630">
    <property type="entry name" value="CUTINASE RV1984C-RELATED-RELATED"/>
    <property type="match status" value="1"/>
</dbReference>
<evidence type="ECO:0000313" key="6">
    <source>
        <dbReference type="Proteomes" id="UP000433883"/>
    </source>
</evidence>
<sequence>MRSFIPLLTALLPATLAAECAPLHFVYARATTEPPAGLQPADFTAPGGAAKFEAAAAKIWSQGYGAAGASLYKNITKLLPGTTGWPVHYPAGMGGADLGNKDMLDQLSKQSTACPKQKFVLGGHSQGGMVTVCDGAGGAKGGGGMPKAAGGGLPKGVPKATPKGTTSPPKTSGETDTAPKTPTEPPMADMPGMPAAAPQTTSEAPKGGMEGMAGMSGMKIRAAADGDDCTAEVKRTAKSSKNAHLAYNEDGYYIGKAACFAIAQFKKMGGA</sequence>
<evidence type="ECO:0000313" key="5">
    <source>
        <dbReference type="EMBL" id="KAE9962832.1"/>
    </source>
</evidence>
<protein>
    <recommendedName>
        <fullName evidence="7">Alpha/beta-hydrolase</fullName>
    </recommendedName>
</protein>
<evidence type="ECO:0000256" key="1">
    <source>
        <dbReference type="ARBA" id="ARBA00022801"/>
    </source>
</evidence>
<dbReference type="Gene3D" id="3.40.50.1820">
    <property type="entry name" value="alpha/beta hydrolase"/>
    <property type="match status" value="1"/>
</dbReference>
<feature type="chain" id="PRO_5034299586" description="Alpha/beta-hydrolase" evidence="4">
    <location>
        <begin position="18"/>
        <end position="271"/>
    </location>
</feature>
<dbReference type="AlphaFoldDB" id="A0A8H3YLP3"/>
<gene>
    <name evidence="5" type="ORF">BLS_009971</name>
</gene>
<keyword evidence="2" id="KW-1015">Disulfide bond</keyword>
<evidence type="ECO:0000256" key="4">
    <source>
        <dbReference type="SAM" id="SignalP"/>
    </source>
</evidence>
<dbReference type="InterPro" id="IPR000675">
    <property type="entry name" value="Cutinase/axe"/>
</dbReference>
<reference evidence="5 6" key="1">
    <citation type="submission" date="2019-11" db="EMBL/GenBank/DDBJ databases">
        <title>Venturia inaequalis Genome Resource.</title>
        <authorList>
            <person name="Lichtner F.J."/>
        </authorList>
    </citation>
    <scope>NUCLEOTIDE SEQUENCE [LARGE SCALE GENOMIC DNA]</scope>
    <source>
        <strain evidence="5">Bline_iso_100314</strain>
    </source>
</reference>
<accession>A0A8H3YLP3</accession>
<comment type="caution">
    <text evidence="5">The sequence shown here is derived from an EMBL/GenBank/DDBJ whole genome shotgun (WGS) entry which is preliminary data.</text>
</comment>
<dbReference type="SMART" id="SM01110">
    <property type="entry name" value="Cutinase"/>
    <property type="match status" value="1"/>
</dbReference>
<proteinExistence type="predicted"/>
<feature type="compositionally biased region" description="Gly residues" evidence="3">
    <location>
        <begin position="140"/>
        <end position="154"/>
    </location>
</feature>
<dbReference type="Proteomes" id="UP000433883">
    <property type="component" value="Unassembled WGS sequence"/>
</dbReference>
<dbReference type="GO" id="GO:0052689">
    <property type="term" value="F:carboxylic ester hydrolase activity"/>
    <property type="evidence" value="ECO:0007669"/>
    <property type="project" value="UniProtKB-ARBA"/>
</dbReference>
<keyword evidence="4" id="KW-0732">Signal</keyword>
<dbReference type="Pfam" id="PF01083">
    <property type="entry name" value="Cutinase"/>
    <property type="match status" value="1"/>
</dbReference>
<dbReference type="PANTHER" id="PTHR33630:SF9">
    <property type="entry name" value="CUTINASE 4"/>
    <property type="match status" value="1"/>
</dbReference>
<feature type="compositionally biased region" description="Low complexity" evidence="3">
    <location>
        <begin position="155"/>
        <end position="172"/>
    </location>
</feature>
<evidence type="ECO:0008006" key="7">
    <source>
        <dbReference type="Google" id="ProtNLM"/>
    </source>
</evidence>
<feature type="region of interest" description="Disordered" evidence="3">
    <location>
        <begin position="140"/>
        <end position="203"/>
    </location>
</feature>
<name>A0A8H3YLP3_VENIN</name>
<dbReference type="SUPFAM" id="SSF53474">
    <property type="entry name" value="alpha/beta-Hydrolases"/>
    <property type="match status" value="1"/>
</dbReference>
<keyword evidence="1" id="KW-0378">Hydrolase</keyword>
<evidence type="ECO:0000256" key="3">
    <source>
        <dbReference type="SAM" id="MobiDB-lite"/>
    </source>
</evidence>
<dbReference type="EMBL" id="WNWQ01000956">
    <property type="protein sequence ID" value="KAE9962832.1"/>
    <property type="molecule type" value="Genomic_DNA"/>
</dbReference>
<evidence type="ECO:0000256" key="2">
    <source>
        <dbReference type="ARBA" id="ARBA00023157"/>
    </source>
</evidence>
<organism evidence="5 6">
    <name type="scientific">Venturia inaequalis</name>
    <name type="common">Apple scab fungus</name>
    <dbReference type="NCBI Taxonomy" id="5025"/>
    <lineage>
        <taxon>Eukaryota</taxon>
        <taxon>Fungi</taxon>
        <taxon>Dikarya</taxon>
        <taxon>Ascomycota</taxon>
        <taxon>Pezizomycotina</taxon>
        <taxon>Dothideomycetes</taxon>
        <taxon>Pleosporomycetidae</taxon>
        <taxon>Venturiales</taxon>
        <taxon>Venturiaceae</taxon>
        <taxon>Venturia</taxon>
    </lineage>
</organism>
<feature type="compositionally biased region" description="Low complexity" evidence="3">
    <location>
        <begin position="186"/>
        <end position="198"/>
    </location>
</feature>
<dbReference type="InterPro" id="IPR029058">
    <property type="entry name" value="AB_hydrolase_fold"/>
</dbReference>
<feature type="signal peptide" evidence="4">
    <location>
        <begin position="1"/>
        <end position="17"/>
    </location>
</feature>